<dbReference type="Proteomes" id="UP000824066">
    <property type="component" value="Chromosome"/>
</dbReference>
<reference evidence="2 3" key="1">
    <citation type="journal article" date="2021" name="Microorganisms">
        <title>The Ever-Expanding Pseudomonas Genus: Description of 43 New Species and Partition of the Pseudomonas putida Group.</title>
        <authorList>
            <person name="Girard L."/>
            <person name="Lood C."/>
            <person name="Hofte M."/>
            <person name="Vandamme P."/>
            <person name="Rokni-Zadeh H."/>
            <person name="van Noort V."/>
            <person name="Lavigne R."/>
            <person name="De Mot R."/>
        </authorList>
    </citation>
    <scope>NUCLEOTIDE SEQUENCE [LARGE SCALE GENOMIC DNA]</scope>
    <source>
        <strain evidence="2 3">SWRI17</strain>
    </source>
</reference>
<accession>A0ABX8QKU6</accession>
<protein>
    <recommendedName>
        <fullName evidence="1">Dermonecrotic toxin N-terminal domain-containing protein</fullName>
    </recommendedName>
</protein>
<feature type="domain" description="Dermonecrotic toxin N-terminal" evidence="1">
    <location>
        <begin position="804"/>
        <end position="1024"/>
    </location>
</feature>
<dbReference type="InterPro" id="IPR046673">
    <property type="entry name" value="ToxA_N"/>
</dbReference>
<proteinExistence type="predicted"/>
<keyword evidence="3" id="KW-1185">Reference proteome</keyword>
<name>A0ABX8QKU6_PSECO</name>
<sequence length="1600" mass="179513">MSTETTPLLFPEVLAARYLQDLKAGHGLTQAELDWLQNASLSSHTLRQAQTPQMIAETILLAGDSKPPIPLAGCFALRRPAQDDGSQGDPAFLYTPWDGIKRFDAPKSLEDNIAQVLRKPLERDKLFSLLSMVQRSELNGAIAIQQSRRTIDGDIFKTQIESIEDAQDLNASSMVKELIALPSLVSMVDQVLKEVLPNLDPRQIRIALTKTDQPQAVKPVKVTESIALSDAVLVYFHNRGWPAGHDIDLTHPRSPASSYTAQAWETKIRETATKLIPKLTDCITEFWDALGPLYITRRKFLSQVIHDRLLATIFVEREKEDLTDAQSGELLRLLRPSRRDEPLLSIETVRLWEYEPNYVELAGSLKISGKENYLVTPHQGLLKVNSYLDFKETLFDTDEQKNAIYELLSLDERNRFLQFDQPQISGKPINLPVAESLANTIIDKQRVNLRYALEMSRQAEVDIHALVDKALDIRAFIHKDLLKQTVTGHWGTQPTFYGKLRPSTYMADQMQRKATTYEEIESGVDELLTRMSVTKVTDLSVELDKLRTKLTSAFSFGIRAEAELRASNATLPSIVNELIETVFEFDNDYPQREDRKGVRGFRPDVYSLRLSCKSNDVTVFQSLANCFLLTERGGLDTPHSGMAILWTPADGLQAFSSVEVATQQLNRQLLDSQRRFGLLVNLKTAERKPHRHYQLEDFELVTGNVLLNRMNSFISHLVAEYGYLTILKIGNSELTPSELNDSLQALLKNGAPTNLKRALSIARAYGRQQKLPAWLGTAPLEEQRLHIEILEQYRNSTAEGKDYLDGIESLRSYVQKRLKTLMDKRFPGKKLNPETIQITPRLAIVGPACSLTDFALQHKEVTEKDFTVSSTSTEKLPDGFNEAAVRALLSSLDISTTYKTSVSRVLTGDAGNVQPNSRRFAQQLPWQLLQYAHARYLQQYLSPAAFDLVRQVLDMPDAIARRAVKGTQALIRPLELITTQGATAVKALGLYLISSSTAPTGSHILYSPYYEGHQLTEFKDEASVVAAFNQPGLLQNLLIRRLPEAQQATFKNLFAATLGQTSEITLASNPINTNMLDEIYKDNAQLISNLFTSQNQDNGSFDWSTVVHLLSSGAKLIRKDLPAKLNFLETLRESYEDFKASSEALQEHDYKAGLYDFIAGAAEMVSLGFLNRDDTFGLLDPIEPSTSNPTQSAWKDIASTSANRTDLQVFEATNISLANLQKNAVDGTFRSLATSRLYVPLAGKVYQVAKYDQTWRIVRGESQGPVLKRSSDGETWVIDTERQTIHFGKAASKLSVVYSDLRAKGELNIEARGMAEIQRKYPSRAKMIVQALETARFYTSNALHNLGHLKRLVLPGSRMDTYLTTMFGVNSVDARLLGKIEKAISPICRALANPTWGKQNGERFVVGHLKYLEDRATAFVFDGSGAKRIYLTQFFFHMKLGWYRSAVPQPFDVDAHGQGAVIIHEMSHLLTHTIDIIYLDTMNPFLDLISTVSHLGQKKYDEQKELQEEGLSLATPKSKLFTDWDETTNTYKSIDQLPGHKKVARELLKTTGARNMDAARDAFLDPTSADKRIDVILRNADSITLLICELGRQLDPSPPH</sequence>
<evidence type="ECO:0000313" key="2">
    <source>
        <dbReference type="EMBL" id="QXI55865.1"/>
    </source>
</evidence>
<organism evidence="2 3">
    <name type="scientific">Pseudomonas canavaninivorans</name>
    <dbReference type="NCBI Taxonomy" id="2842348"/>
    <lineage>
        <taxon>Bacteria</taxon>
        <taxon>Pseudomonadati</taxon>
        <taxon>Pseudomonadota</taxon>
        <taxon>Gammaproteobacteria</taxon>
        <taxon>Pseudomonadales</taxon>
        <taxon>Pseudomonadaceae</taxon>
        <taxon>Pseudomonas</taxon>
    </lineage>
</organism>
<evidence type="ECO:0000259" key="1">
    <source>
        <dbReference type="Pfam" id="PF20178"/>
    </source>
</evidence>
<gene>
    <name evidence="2" type="ORF">KSS97_13325</name>
</gene>
<dbReference type="RefSeq" id="WP_217861865.1">
    <property type="nucleotide sequence ID" value="NZ_CP077080.1"/>
</dbReference>
<dbReference type="EMBL" id="CP077080">
    <property type="protein sequence ID" value="QXI55865.1"/>
    <property type="molecule type" value="Genomic_DNA"/>
</dbReference>
<dbReference type="Pfam" id="PF20178">
    <property type="entry name" value="ToxA_N"/>
    <property type="match status" value="1"/>
</dbReference>
<evidence type="ECO:0000313" key="3">
    <source>
        <dbReference type="Proteomes" id="UP000824066"/>
    </source>
</evidence>